<dbReference type="Proteomes" id="UP001183585">
    <property type="component" value="Unassembled WGS sequence"/>
</dbReference>
<evidence type="ECO:0000256" key="2">
    <source>
        <dbReference type="ARBA" id="ARBA00022801"/>
    </source>
</evidence>
<reference evidence="5 6" key="1">
    <citation type="submission" date="2023-07" db="EMBL/GenBank/DDBJ databases">
        <title>Sequencing the genomes of 1000 actinobacteria strains.</title>
        <authorList>
            <person name="Klenk H.-P."/>
        </authorList>
    </citation>
    <scope>NUCLEOTIDE SEQUENCE [LARGE SCALE GENOMIC DNA]</scope>
    <source>
        <strain evidence="5 6">DSM 45554</strain>
    </source>
</reference>
<dbReference type="SUPFAM" id="SSF53474">
    <property type="entry name" value="alpha/beta-Hydrolases"/>
    <property type="match status" value="1"/>
</dbReference>
<dbReference type="PANTHER" id="PTHR43142">
    <property type="entry name" value="CARBOXYLIC ESTER HYDROLASE"/>
    <property type="match status" value="1"/>
</dbReference>
<dbReference type="PANTHER" id="PTHR43142:SF1">
    <property type="entry name" value="CARBOXYLIC ESTER HYDROLASE"/>
    <property type="match status" value="1"/>
</dbReference>
<evidence type="ECO:0000256" key="3">
    <source>
        <dbReference type="SAM" id="MobiDB-lite"/>
    </source>
</evidence>
<dbReference type="RefSeq" id="WP_274997396.1">
    <property type="nucleotide sequence ID" value="NZ_JAJQQP010000015.1"/>
</dbReference>
<keyword evidence="6" id="KW-1185">Reference proteome</keyword>
<comment type="similarity">
    <text evidence="1">Belongs to the type-B carboxylesterase/lipase family.</text>
</comment>
<organism evidence="5 6">
    <name type="scientific">Promicromonospora iranensis</name>
    <dbReference type="NCBI Taxonomy" id="1105144"/>
    <lineage>
        <taxon>Bacteria</taxon>
        <taxon>Bacillati</taxon>
        <taxon>Actinomycetota</taxon>
        <taxon>Actinomycetes</taxon>
        <taxon>Micrococcales</taxon>
        <taxon>Promicromonosporaceae</taxon>
        <taxon>Promicromonospora</taxon>
    </lineage>
</organism>
<feature type="region of interest" description="Disordered" evidence="3">
    <location>
        <begin position="251"/>
        <end position="271"/>
    </location>
</feature>
<accession>A0ABU2CUV2</accession>
<protein>
    <submittedName>
        <fullName evidence="5">Carboxylesterase type B</fullName>
    </submittedName>
</protein>
<proteinExistence type="inferred from homology"/>
<dbReference type="EMBL" id="JAVDYE010000001">
    <property type="protein sequence ID" value="MDR7385093.1"/>
    <property type="molecule type" value="Genomic_DNA"/>
</dbReference>
<name>A0ABU2CUV2_9MICO</name>
<keyword evidence="2" id="KW-0378">Hydrolase</keyword>
<dbReference type="InterPro" id="IPR029058">
    <property type="entry name" value="AB_hydrolase_fold"/>
</dbReference>
<evidence type="ECO:0000256" key="1">
    <source>
        <dbReference type="ARBA" id="ARBA00005964"/>
    </source>
</evidence>
<feature type="domain" description="Carboxylesterase type B" evidence="4">
    <location>
        <begin position="33"/>
        <end position="255"/>
    </location>
</feature>
<evidence type="ECO:0000259" key="4">
    <source>
        <dbReference type="Pfam" id="PF00135"/>
    </source>
</evidence>
<dbReference type="InterPro" id="IPR002018">
    <property type="entry name" value="CarbesteraseB"/>
</dbReference>
<dbReference type="Gene3D" id="3.40.50.1820">
    <property type="entry name" value="alpha/beta hydrolase"/>
    <property type="match status" value="1"/>
</dbReference>
<gene>
    <name evidence="5" type="ORF">J2S48_004608</name>
</gene>
<evidence type="ECO:0000313" key="5">
    <source>
        <dbReference type="EMBL" id="MDR7385093.1"/>
    </source>
</evidence>
<evidence type="ECO:0000313" key="6">
    <source>
        <dbReference type="Proteomes" id="UP001183585"/>
    </source>
</evidence>
<dbReference type="Pfam" id="PF00135">
    <property type="entry name" value="COesterase"/>
    <property type="match status" value="1"/>
</dbReference>
<comment type="caution">
    <text evidence="5">The sequence shown here is derived from an EMBL/GenBank/DDBJ whole genome shotgun (WGS) entry which is preliminary data.</text>
</comment>
<sequence>MSEASSVRARTACARCSTQARSPVSTALLAASASSRLLRTETHYDPLIGLSPFSLVLDEQPAVSVASGASADVDLLVGTTTEEGHLYLVPVDAFAASDAADVTRAATAPHPSPLDLVETYRASRPRATSGELRSAIMGDALFGAGSWALAEAHASRAPSSTFAYEFAWRSEALDGQLGATHAVELPFVFDTTGLPVLNGPNALLGPRRPPTGLATRMHEAWVRFARTGDPGWARYDDRRRSTMHIDAEWAEVEDPRSEERQAWSADRRPWG</sequence>